<evidence type="ECO:0000256" key="5">
    <source>
        <dbReference type="ARBA" id="ARBA00022741"/>
    </source>
</evidence>
<comment type="catalytic activity">
    <reaction evidence="10">
        <text>tRNA(Leu) + L-leucine + ATP = L-leucyl-tRNA(Leu) + AMP + diphosphate</text>
        <dbReference type="Rhea" id="RHEA:11688"/>
        <dbReference type="Rhea" id="RHEA-COMP:9613"/>
        <dbReference type="Rhea" id="RHEA-COMP:9622"/>
        <dbReference type="ChEBI" id="CHEBI:30616"/>
        <dbReference type="ChEBI" id="CHEBI:33019"/>
        <dbReference type="ChEBI" id="CHEBI:57427"/>
        <dbReference type="ChEBI" id="CHEBI:78442"/>
        <dbReference type="ChEBI" id="CHEBI:78494"/>
        <dbReference type="ChEBI" id="CHEBI:456215"/>
        <dbReference type="EC" id="6.1.1.4"/>
    </reaction>
</comment>
<dbReference type="CDD" id="cd07958">
    <property type="entry name" value="Anticodon_Ia_Leu_BEm"/>
    <property type="match status" value="1"/>
</dbReference>
<dbReference type="InterPro" id="IPR015413">
    <property type="entry name" value="Methionyl/Leucyl_tRNA_Synth"/>
</dbReference>
<evidence type="ECO:0000256" key="2">
    <source>
        <dbReference type="ARBA" id="ARBA00005594"/>
    </source>
</evidence>
<sequence>MKQISVSSSFGIQLVSCPCFLPERESKRAFCLSLDASRSMPMAYFLRFQSARTSSLQFTNAVFCRIGIPTSVSSYVASSSRRRAPTFLFRSRHTFSTISTSSSTQNSLPKTLDFAAIETKWIKRWKEARRWPRSSSLKGTEVLTEKEKYYILSMFPYPSGMLHMGHVRVYTISDTLARFRKMCGYDVIHPMGWDAFGLPAENAAIERGINPADWTIQNIAVMKAQMENILADFDWERVSDYSFVILSTPLRSIDMRASICGLTTAVYIGSLLVQEVTTSDLSYYKWTQQLFLRFYRAGLAYQKEAVVNWDPVDETVLANEQVDPEGRSWRSGAVVEQRKLKQWFFKITRFAESLLNDLDLLDRWPDRVKQMQKHWIGKSMGAEFQFLVITSSSAPPQSLTVFTSRPDTIFGVQYLVVAPEHPLVNEKHLPPENVQQVMAFVDGLQKFQDYGEIEKHKEGIFTGLHATHPFTHTPLPIYVAPYVLSDYGTGAVMAVPAHDERDWEFAKFNDVVPEEQVRFVVEPTVKEDGVAPTRDRPFTAQGVLTALAGPFKGMTSKEAMKAIIEEAERGGFGRPMVQYRLRDWLLSRQRYWGAPIPMIHCHTCNAVPVPESDLPVVLPANVCFTGRGGSPLKQVEDWVNVKCPRCHGPAKRDTDTMDTFVDSSWYFMRYTDPKNKAAYVDLISLSIMNYHRNSLLNPFSHAKASSLLPVDVYIGGVEHAILHLLYSRFFSKFLWTDGAYDSENNGEPFKILLTQGMVHGRTFKDPTTQKFLKPNEVNLEDINNPRMVVTGETPMISYEKMSKSKYNGVDPESTIAAHGADSTRLHILYKAPPSEVLEWDDTSIVGMQRWLGKVWKIVLAVVEQTGRAHSTKGPESMFNVEKMSKEERDVWRATNMAVKDVTQALSTTFSFNTAISDLIKLTNSLTSAQVASPTVVSSLVYMHAVETLVKMMAPMAPAVGEECWETLGARIESKDMGWTASVFRERWPVWDEGALVVDEVECVINGKTRFTLPISRALLNNSSEIEQLIRKSEGGSKWLGDGKVKRAIHVKGGQLVNFLVT</sequence>
<keyword evidence="5 11" id="KW-0547">Nucleotide-binding</keyword>
<dbReference type="Gene3D" id="1.10.730.10">
    <property type="entry name" value="Isoleucyl-tRNA Synthetase, Domain 1"/>
    <property type="match status" value="2"/>
</dbReference>
<dbReference type="PANTHER" id="PTHR43740">
    <property type="entry name" value="LEUCYL-TRNA SYNTHETASE"/>
    <property type="match status" value="1"/>
</dbReference>
<evidence type="ECO:0000256" key="10">
    <source>
        <dbReference type="ARBA" id="ARBA00047469"/>
    </source>
</evidence>
<dbReference type="SUPFAM" id="SSF52374">
    <property type="entry name" value="Nucleotidylyl transferase"/>
    <property type="match status" value="1"/>
</dbReference>
<keyword evidence="16" id="KW-1185">Reference proteome</keyword>
<feature type="domain" description="Methionyl/Leucyl tRNA synthetase" evidence="13">
    <location>
        <begin position="150"/>
        <end position="234"/>
    </location>
</feature>
<evidence type="ECO:0000256" key="1">
    <source>
        <dbReference type="ARBA" id="ARBA00004173"/>
    </source>
</evidence>
<dbReference type="SUPFAM" id="SSF50677">
    <property type="entry name" value="ValRS/IleRS/LeuRS editing domain"/>
    <property type="match status" value="1"/>
</dbReference>
<keyword evidence="4 11" id="KW-0436">Ligase</keyword>
<keyword evidence="7 11" id="KW-0648">Protein biosynthesis</keyword>
<dbReference type="PANTHER" id="PTHR43740:SF2">
    <property type="entry name" value="LEUCINE--TRNA LIGASE, MITOCHONDRIAL"/>
    <property type="match status" value="1"/>
</dbReference>
<dbReference type="FunFam" id="1.10.730.10:FF:000002">
    <property type="entry name" value="Leucine--tRNA ligase"/>
    <property type="match status" value="1"/>
</dbReference>
<reference evidence="15 16" key="1">
    <citation type="journal article" date="2018" name="New Phytol.">
        <title>Phylogenomics of Endogonaceae and evolution of mycorrhizas within Mucoromycota.</title>
        <authorList>
            <person name="Chang Y."/>
            <person name="Desiro A."/>
            <person name="Na H."/>
            <person name="Sandor L."/>
            <person name="Lipzen A."/>
            <person name="Clum A."/>
            <person name="Barry K."/>
            <person name="Grigoriev I.V."/>
            <person name="Martin F.M."/>
            <person name="Stajich J.E."/>
            <person name="Smith M.E."/>
            <person name="Bonito G."/>
            <person name="Spatafora J.W."/>
        </authorList>
    </citation>
    <scope>NUCLEOTIDE SEQUENCE [LARGE SCALE GENOMIC DNA]</scope>
    <source>
        <strain evidence="15 16">GMNB39</strain>
    </source>
</reference>
<dbReference type="SUPFAM" id="SSF47323">
    <property type="entry name" value="Anticodon-binding domain of a subclass of class I aminoacyl-tRNA synthetases"/>
    <property type="match status" value="1"/>
</dbReference>
<feature type="domain" description="Methionyl/Valyl/Leucyl/Isoleucyl-tRNA synthetase anticodon-binding" evidence="12">
    <location>
        <begin position="888"/>
        <end position="1000"/>
    </location>
</feature>
<dbReference type="GO" id="GO:0032543">
    <property type="term" value="P:mitochondrial translation"/>
    <property type="evidence" value="ECO:0007669"/>
    <property type="project" value="TreeGrafter"/>
</dbReference>
<evidence type="ECO:0000256" key="7">
    <source>
        <dbReference type="ARBA" id="ARBA00022917"/>
    </source>
</evidence>
<dbReference type="EC" id="6.1.1.4" evidence="3"/>
<dbReference type="InterPro" id="IPR013155">
    <property type="entry name" value="M/V/L/I-tRNA-synth_anticd-bd"/>
</dbReference>
<dbReference type="InterPro" id="IPR009080">
    <property type="entry name" value="tRNAsynth_Ia_anticodon-bd"/>
</dbReference>
<feature type="domain" description="Leucyl-tRNA synthetase editing" evidence="14">
    <location>
        <begin position="373"/>
        <end position="567"/>
    </location>
</feature>
<dbReference type="FunFam" id="3.40.50.620:FF:000100">
    <property type="entry name" value="probable leucine--tRNA ligase, mitochondrial"/>
    <property type="match status" value="1"/>
</dbReference>
<comment type="caution">
    <text evidence="15">The sequence shown here is derived from an EMBL/GenBank/DDBJ whole genome shotgun (WGS) entry which is preliminary data.</text>
</comment>
<dbReference type="Pfam" id="PF13603">
    <property type="entry name" value="tRNA-synt_1_2"/>
    <property type="match status" value="1"/>
</dbReference>
<dbReference type="Proteomes" id="UP000268093">
    <property type="component" value="Unassembled WGS sequence"/>
</dbReference>
<dbReference type="InterPro" id="IPR002302">
    <property type="entry name" value="Leu-tRNA-ligase"/>
</dbReference>
<protein>
    <recommendedName>
        <fullName evidence="3">leucine--tRNA ligase</fullName>
        <ecNumber evidence="3">6.1.1.4</ecNumber>
    </recommendedName>
    <alternativeName>
        <fullName evidence="9">Leucyl-tRNA synthetase</fullName>
    </alternativeName>
</protein>
<dbReference type="OrthoDB" id="15954at2759"/>
<dbReference type="GO" id="GO:0006429">
    <property type="term" value="P:leucyl-tRNA aminoacylation"/>
    <property type="evidence" value="ECO:0007669"/>
    <property type="project" value="InterPro"/>
</dbReference>
<dbReference type="NCBIfam" id="TIGR00396">
    <property type="entry name" value="leuS_bact"/>
    <property type="match status" value="1"/>
</dbReference>
<evidence type="ECO:0000256" key="6">
    <source>
        <dbReference type="ARBA" id="ARBA00022840"/>
    </source>
</evidence>
<dbReference type="HAMAP" id="MF_00049_B">
    <property type="entry name" value="Leu_tRNA_synth_B"/>
    <property type="match status" value="1"/>
</dbReference>
<dbReference type="GO" id="GO:0002161">
    <property type="term" value="F:aminoacyl-tRNA deacylase activity"/>
    <property type="evidence" value="ECO:0007669"/>
    <property type="project" value="InterPro"/>
</dbReference>
<keyword evidence="8 11" id="KW-0030">Aminoacyl-tRNA synthetase</keyword>
<dbReference type="EMBL" id="RBNI01001759">
    <property type="protein sequence ID" value="RUP50015.1"/>
    <property type="molecule type" value="Genomic_DNA"/>
</dbReference>
<evidence type="ECO:0000256" key="8">
    <source>
        <dbReference type="ARBA" id="ARBA00023146"/>
    </source>
</evidence>
<dbReference type="InterPro" id="IPR025709">
    <property type="entry name" value="Leu_tRNA-synth_edit"/>
</dbReference>
<dbReference type="InterPro" id="IPR001412">
    <property type="entry name" value="aa-tRNA-synth_I_CS"/>
</dbReference>
<dbReference type="Gene3D" id="3.40.50.620">
    <property type="entry name" value="HUPs"/>
    <property type="match status" value="3"/>
</dbReference>
<evidence type="ECO:0000259" key="13">
    <source>
        <dbReference type="Pfam" id="PF09334"/>
    </source>
</evidence>
<dbReference type="GO" id="GO:0005739">
    <property type="term" value="C:mitochondrion"/>
    <property type="evidence" value="ECO:0007669"/>
    <property type="project" value="UniProtKB-SubCell"/>
</dbReference>
<evidence type="ECO:0000256" key="3">
    <source>
        <dbReference type="ARBA" id="ARBA00013164"/>
    </source>
</evidence>
<dbReference type="InterPro" id="IPR014729">
    <property type="entry name" value="Rossmann-like_a/b/a_fold"/>
</dbReference>
<proteinExistence type="inferred from homology"/>
<evidence type="ECO:0000313" key="15">
    <source>
        <dbReference type="EMBL" id="RUP50015.1"/>
    </source>
</evidence>
<accession>A0A433DGV6</accession>
<dbReference type="Pfam" id="PF08264">
    <property type="entry name" value="Anticodon_1"/>
    <property type="match status" value="1"/>
</dbReference>
<evidence type="ECO:0000256" key="4">
    <source>
        <dbReference type="ARBA" id="ARBA00022598"/>
    </source>
</evidence>
<dbReference type="GO" id="GO:0004823">
    <property type="term" value="F:leucine-tRNA ligase activity"/>
    <property type="evidence" value="ECO:0007669"/>
    <property type="project" value="UniProtKB-EC"/>
</dbReference>
<dbReference type="GO" id="GO:0005524">
    <property type="term" value="F:ATP binding"/>
    <property type="evidence" value="ECO:0007669"/>
    <property type="project" value="UniProtKB-KW"/>
</dbReference>
<evidence type="ECO:0000259" key="14">
    <source>
        <dbReference type="Pfam" id="PF13603"/>
    </source>
</evidence>
<evidence type="ECO:0000259" key="12">
    <source>
        <dbReference type="Pfam" id="PF08264"/>
    </source>
</evidence>
<evidence type="ECO:0000256" key="9">
    <source>
        <dbReference type="ARBA" id="ARBA00030520"/>
    </source>
</evidence>
<comment type="similarity">
    <text evidence="2 11">Belongs to the class-I aminoacyl-tRNA synthetase family.</text>
</comment>
<dbReference type="PRINTS" id="PR00985">
    <property type="entry name" value="TRNASYNTHLEU"/>
</dbReference>
<dbReference type="PROSITE" id="PS00178">
    <property type="entry name" value="AA_TRNA_LIGASE_I"/>
    <property type="match status" value="1"/>
</dbReference>
<organism evidence="15 16">
    <name type="scientific">Jimgerdemannia flammicorona</name>
    <dbReference type="NCBI Taxonomy" id="994334"/>
    <lineage>
        <taxon>Eukaryota</taxon>
        <taxon>Fungi</taxon>
        <taxon>Fungi incertae sedis</taxon>
        <taxon>Mucoromycota</taxon>
        <taxon>Mucoromycotina</taxon>
        <taxon>Endogonomycetes</taxon>
        <taxon>Endogonales</taxon>
        <taxon>Endogonaceae</taxon>
        <taxon>Jimgerdemannia</taxon>
    </lineage>
</organism>
<evidence type="ECO:0000313" key="16">
    <source>
        <dbReference type="Proteomes" id="UP000268093"/>
    </source>
</evidence>
<dbReference type="AlphaFoldDB" id="A0A433DGV6"/>
<keyword evidence="6 11" id="KW-0067">ATP-binding</keyword>
<dbReference type="InterPro" id="IPR009008">
    <property type="entry name" value="Val/Leu/Ile-tRNA-synth_edit"/>
</dbReference>
<dbReference type="Pfam" id="PF09334">
    <property type="entry name" value="tRNA-synt_1g"/>
    <property type="match status" value="1"/>
</dbReference>
<gene>
    <name evidence="15" type="ORF">BC936DRAFT_140681</name>
</gene>
<comment type="subcellular location">
    <subcellularLocation>
        <location evidence="1">Mitochondrion</location>
    </subcellularLocation>
</comment>
<evidence type="ECO:0000256" key="11">
    <source>
        <dbReference type="RuleBase" id="RU363039"/>
    </source>
</evidence>
<name>A0A433DGV6_9FUNG</name>